<evidence type="ECO:0000313" key="2">
    <source>
        <dbReference type="Proteomes" id="UP001177670"/>
    </source>
</evidence>
<dbReference type="EMBL" id="JAHYIQ010000009">
    <property type="protein sequence ID" value="KAK1128889.1"/>
    <property type="molecule type" value="Genomic_DNA"/>
</dbReference>
<dbReference type="Proteomes" id="UP001177670">
    <property type="component" value="Unassembled WGS sequence"/>
</dbReference>
<accession>A0AA40G0N8</accession>
<evidence type="ECO:0000313" key="1">
    <source>
        <dbReference type="EMBL" id="KAK1128889.1"/>
    </source>
</evidence>
<protein>
    <submittedName>
        <fullName evidence="1">Uncharacterized protein</fullName>
    </submittedName>
</protein>
<proteinExistence type="predicted"/>
<sequence>MKSSSLIWIDRLCGGWSSTFRVGTEFEGFSLFSIQIDLNPQFLGGLMFGVSREEFFLFQAWFKLIPSG</sequence>
<dbReference type="AlphaFoldDB" id="A0AA40G0N8"/>
<name>A0AA40G0N8_9HYME</name>
<keyword evidence="2" id="KW-1185">Reference proteome</keyword>
<gene>
    <name evidence="1" type="ORF">K0M31_020027</name>
</gene>
<organism evidence="1 2">
    <name type="scientific">Melipona bicolor</name>
    <dbReference type="NCBI Taxonomy" id="60889"/>
    <lineage>
        <taxon>Eukaryota</taxon>
        <taxon>Metazoa</taxon>
        <taxon>Ecdysozoa</taxon>
        <taxon>Arthropoda</taxon>
        <taxon>Hexapoda</taxon>
        <taxon>Insecta</taxon>
        <taxon>Pterygota</taxon>
        <taxon>Neoptera</taxon>
        <taxon>Endopterygota</taxon>
        <taxon>Hymenoptera</taxon>
        <taxon>Apocrita</taxon>
        <taxon>Aculeata</taxon>
        <taxon>Apoidea</taxon>
        <taxon>Anthophila</taxon>
        <taxon>Apidae</taxon>
        <taxon>Melipona</taxon>
    </lineage>
</organism>
<reference evidence="1" key="1">
    <citation type="submission" date="2021-10" db="EMBL/GenBank/DDBJ databases">
        <title>Melipona bicolor Genome sequencing and assembly.</title>
        <authorList>
            <person name="Araujo N.S."/>
            <person name="Arias M.C."/>
        </authorList>
    </citation>
    <scope>NUCLEOTIDE SEQUENCE</scope>
    <source>
        <strain evidence="1">USP_2M_L1-L4_2017</strain>
        <tissue evidence="1">Whole body</tissue>
    </source>
</reference>
<comment type="caution">
    <text evidence="1">The sequence shown here is derived from an EMBL/GenBank/DDBJ whole genome shotgun (WGS) entry which is preliminary data.</text>
</comment>